<accession>A0ABR4JZL3</accession>
<dbReference type="Proteomes" id="UP001610446">
    <property type="component" value="Unassembled WGS sequence"/>
</dbReference>
<evidence type="ECO:0000313" key="2">
    <source>
        <dbReference type="Proteomes" id="UP001610446"/>
    </source>
</evidence>
<comment type="caution">
    <text evidence="1">The sequence shown here is derived from an EMBL/GenBank/DDBJ whole genome shotgun (WGS) entry which is preliminary data.</text>
</comment>
<organism evidence="1 2">
    <name type="scientific">Aspergillus pseudoustus</name>
    <dbReference type="NCBI Taxonomy" id="1810923"/>
    <lineage>
        <taxon>Eukaryota</taxon>
        <taxon>Fungi</taxon>
        <taxon>Dikarya</taxon>
        <taxon>Ascomycota</taxon>
        <taxon>Pezizomycotina</taxon>
        <taxon>Eurotiomycetes</taxon>
        <taxon>Eurotiomycetidae</taxon>
        <taxon>Eurotiales</taxon>
        <taxon>Aspergillaceae</taxon>
        <taxon>Aspergillus</taxon>
        <taxon>Aspergillus subgen. Nidulantes</taxon>
    </lineage>
</organism>
<reference evidence="1 2" key="1">
    <citation type="submission" date="2024-07" db="EMBL/GenBank/DDBJ databases">
        <title>Section-level genome sequencing and comparative genomics of Aspergillus sections Usti and Cavernicolus.</title>
        <authorList>
            <consortium name="Lawrence Berkeley National Laboratory"/>
            <person name="Nybo J.L."/>
            <person name="Vesth T.C."/>
            <person name="Theobald S."/>
            <person name="Frisvad J.C."/>
            <person name="Larsen T.O."/>
            <person name="Kjaerboelling I."/>
            <person name="Rothschild-Mancinelli K."/>
            <person name="Lyhne E.K."/>
            <person name="Kogle M.E."/>
            <person name="Barry K."/>
            <person name="Clum A."/>
            <person name="Na H."/>
            <person name="Ledsgaard L."/>
            <person name="Lin J."/>
            <person name="Lipzen A."/>
            <person name="Kuo A."/>
            <person name="Riley R."/>
            <person name="Mondo S."/>
            <person name="Labutti K."/>
            <person name="Haridas S."/>
            <person name="Pangalinan J."/>
            <person name="Salamov A.A."/>
            <person name="Simmons B.A."/>
            <person name="Magnuson J.K."/>
            <person name="Chen J."/>
            <person name="Drula E."/>
            <person name="Henrissat B."/>
            <person name="Wiebenga A."/>
            <person name="Lubbers R.J."/>
            <person name="Gomes A.C."/>
            <person name="Makela M.R."/>
            <person name="Stajich J."/>
            <person name="Grigoriev I.V."/>
            <person name="Mortensen U.H."/>
            <person name="De Vries R.P."/>
            <person name="Baker S.E."/>
            <person name="Andersen M.R."/>
        </authorList>
    </citation>
    <scope>NUCLEOTIDE SEQUENCE [LARGE SCALE GENOMIC DNA]</scope>
    <source>
        <strain evidence="1 2">CBS 123904</strain>
    </source>
</reference>
<name>A0ABR4JZL3_9EURO</name>
<sequence>MTLTSGAGAFTISPLIRVHAVVDRRSPAFSFLYGVWRSIDSAAGLEFVKTSLLQMFSDRIATPNDRLEDGATILHLVFSSPMSFPESKAAKDPRFGSLSKSIGESINRCWCTF</sequence>
<gene>
    <name evidence="1" type="ORF">BJY01DRAFT_214395</name>
</gene>
<dbReference type="EMBL" id="JBFXLU010000074">
    <property type="protein sequence ID" value="KAL2845207.1"/>
    <property type="molecule type" value="Genomic_DNA"/>
</dbReference>
<evidence type="ECO:0000313" key="1">
    <source>
        <dbReference type="EMBL" id="KAL2845207.1"/>
    </source>
</evidence>
<keyword evidence="2" id="KW-1185">Reference proteome</keyword>
<protein>
    <submittedName>
        <fullName evidence="1">Uncharacterized protein</fullName>
    </submittedName>
</protein>
<proteinExistence type="predicted"/>